<dbReference type="EMBL" id="JATAAI010000030">
    <property type="protein sequence ID" value="KAK1736011.1"/>
    <property type="molecule type" value="Genomic_DNA"/>
</dbReference>
<accession>A0AAD8XY38</accession>
<gene>
    <name evidence="1" type="ORF">QTG54_013147</name>
</gene>
<keyword evidence="2" id="KW-1185">Reference proteome</keyword>
<organism evidence="1 2">
    <name type="scientific">Skeletonema marinoi</name>
    <dbReference type="NCBI Taxonomy" id="267567"/>
    <lineage>
        <taxon>Eukaryota</taxon>
        <taxon>Sar</taxon>
        <taxon>Stramenopiles</taxon>
        <taxon>Ochrophyta</taxon>
        <taxon>Bacillariophyta</taxon>
        <taxon>Coscinodiscophyceae</taxon>
        <taxon>Thalassiosirophycidae</taxon>
        <taxon>Thalassiosirales</taxon>
        <taxon>Skeletonemataceae</taxon>
        <taxon>Skeletonema</taxon>
        <taxon>Skeletonema marinoi-dohrnii complex</taxon>
    </lineage>
</organism>
<protein>
    <submittedName>
        <fullName evidence="1">Uncharacterized protein</fullName>
    </submittedName>
</protein>
<sequence length="140" mass="15648">MNSNILSPGLSFSRPYFYEGGPSRGNLTAEKAFSLVTQEADAQFTDLVYWVVMAIIDAEENGITQMTSNEMPLVSLFGTSLKRLLRDAIIAVGNYDEMYRRVFGQNATRVGRNMLNASPYGPEHYPLPFGERLPDADESR</sequence>
<reference evidence="1" key="1">
    <citation type="submission" date="2023-06" db="EMBL/GenBank/DDBJ databases">
        <title>Survivors Of The Sea: Transcriptome response of Skeletonema marinoi to long-term dormancy.</title>
        <authorList>
            <person name="Pinder M.I.M."/>
            <person name="Kourtchenko O."/>
            <person name="Robertson E.K."/>
            <person name="Larsson T."/>
            <person name="Maumus F."/>
            <person name="Osuna-Cruz C.M."/>
            <person name="Vancaester E."/>
            <person name="Stenow R."/>
            <person name="Vandepoele K."/>
            <person name="Ploug H."/>
            <person name="Bruchert V."/>
            <person name="Godhe A."/>
            <person name="Topel M."/>
        </authorList>
    </citation>
    <scope>NUCLEOTIDE SEQUENCE</scope>
    <source>
        <strain evidence="1">R05AC</strain>
    </source>
</reference>
<dbReference type="Proteomes" id="UP001224775">
    <property type="component" value="Unassembled WGS sequence"/>
</dbReference>
<evidence type="ECO:0000313" key="1">
    <source>
        <dbReference type="EMBL" id="KAK1736011.1"/>
    </source>
</evidence>
<name>A0AAD8XY38_9STRA</name>
<evidence type="ECO:0000313" key="2">
    <source>
        <dbReference type="Proteomes" id="UP001224775"/>
    </source>
</evidence>
<dbReference type="AlphaFoldDB" id="A0AAD8XY38"/>
<proteinExistence type="predicted"/>
<comment type="caution">
    <text evidence="1">The sequence shown here is derived from an EMBL/GenBank/DDBJ whole genome shotgun (WGS) entry which is preliminary data.</text>
</comment>